<dbReference type="Proteomes" id="UP000824469">
    <property type="component" value="Unassembled WGS sequence"/>
</dbReference>
<evidence type="ECO:0000313" key="4">
    <source>
        <dbReference type="EMBL" id="KAH9312040.1"/>
    </source>
</evidence>
<feature type="region of interest" description="Disordered" evidence="1">
    <location>
        <begin position="328"/>
        <end position="360"/>
    </location>
</feature>
<name>A0AA38FXM7_TAXCH</name>
<dbReference type="GO" id="GO:0035267">
    <property type="term" value="C:NuA4 histone acetyltransferase complex"/>
    <property type="evidence" value="ECO:0007669"/>
    <property type="project" value="TreeGrafter"/>
</dbReference>
<sequence length="889" mass="100348">MHDKVIHALKDETNPQHHHLGYCDNAWSVNKIAHVARKQGLFDVCVTVLNKMYVCPAMEVQEAFVKLREQAKACLEMRGELTNGINLINNTDLEYFSAQHKAEIFRLKGEFSQKLGDDETAYHAYSEAICLSKNLSEGWISWGNYCDQMYKETKEEISLEHAVTCFLEGIKYGVSNARSYLARVLYLLSFDTPNEPVGKTFDKYLDHIPHWVWLSWIPQLLNSLQRPEAAHCKLVLLRLATVYPQALYYLLRTYLLERCELANKSELERRAASSQKRAQQITAYIASSASINSVESNLLTSNTSSSNLPSDFASSQVMQLSVSHDCSNVQGQESGKAQQIDGDVPTGSESSQTNSASINDSQARIRHNAGLNWGASAATAVDAAMDVTEFLKNKHTNLADELEVFVTEISTKFGPSPEERLLALVNALLHRCYIYPIATTAEVPQSLKNELSGACRAYFPADKHVEFVNEYKRNFECDFHPGCTSTFPSRLSDLTRRLKNWMNVLQGNIEDRMPIVLKLEEESRALCEFHVVDMEVPGQYFSDQDIAPNHTVKLDMIGADVPVIRRHGSSFRRLTIVGSDGSQRHFLVHGSLMPSARSNERVVQLFHVLNRLFDKHKESRRRHLTFNTPVIIPVCPQVCMVEDDLMYSTFGEVYEINCARNGREADLPITHFKERLNYAMLNQLSSESTAAVRLHACSEITESIVSTGIFSRYMYKTLPSCNHLWAFKKQFAIQLALSGFMSYVLQIGRRSPNKTLFAKNTGKVLQIDFHPDYGTNGMIEYNEPVPFRLTPNLQTLFTPFCVEGLFVSSICAAAQSIAAPKSQYVQHHLAMFFRDELLSLSWSRLPGMPSTPDAAGSISPLEFEHKVKTNVEKVLERLQGIAPQNFTEE</sequence>
<dbReference type="Pfam" id="PF00454">
    <property type="entry name" value="PI3_PI4_kinase"/>
    <property type="match status" value="1"/>
</dbReference>
<dbReference type="InterPro" id="IPR000403">
    <property type="entry name" value="PI3/4_kinase_cat_dom"/>
</dbReference>
<evidence type="ECO:0000259" key="3">
    <source>
        <dbReference type="PROSITE" id="PS51189"/>
    </source>
</evidence>
<dbReference type="InterPro" id="IPR003151">
    <property type="entry name" value="PIK-rel_kinase_FAT"/>
</dbReference>
<dbReference type="PROSITE" id="PS50290">
    <property type="entry name" value="PI3_4_KINASE_3"/>
    <property type="match status" value="1"/>
</dbReference>
<feature type="compositionally biased region" description="Polar residues" evidence="1">
    <location>
        <begin position="347"/>
        <end position="360"/>
    </location>
</feature>
<dbReference type="PROSITE" id="PS51189">
    <property type="entry name" value="FAT"/>
    <property type="match status" value="1"/>
</dbReference>
<dbReference type="InterPro" id="IPR011009">
    <property type="entry name" value="Kinase-like_dom_sf"/>
</dbReference>
<dbReference type="Pfam" id="PF02259">
    <property type="entry name" value="FAT"/>
    <property type="match status" value="1"/>
</dbReference>
<evidence type="ECO:0000259" key="2">
    <source>
        <dbReference type="PROSITE" id="PS50290"/>
    </source>
</evidence>
<dbReference type="InterPro" id="IPR050517">
    <property type="entry name" value="DDR_Repair_Kinase"/>
</dbReference>
<evidence type="ECO:0000256" key="1">
    <source>
        <dbReference type="SAM" id="MobiDB-lite"/>
    </source>
</evidence>
<dbReference type="EMBL" id="JAHRHJ020000006">
    <property type="protein sequence ID" value="KAH9312040.1"/>
    <property type="molecule type" value="Genomic_DNA"/>
</dbReference>
<dbReference type="GO" id="GO:0006355">
    <property type="term" value="P:regulation of DNA-templated transcription"/>
    <property type="evidence" value="ECO:0007669"/>
    <property type="project" value="TreeGrafter"/>
</dbReference>
<dbReference type="PANTHER" id="PTHR11139">
    <property type="entry name" value="ATAXIA TELANGIECTASIA MUTATED ATM -RELATED"/>
    <property type="match status" value="1"/>
</dbReference>
<dbReference type="SMART" id="SM00146">
    <property type="entry name" value="PI3Kc"/>
    <property type="match status" value="1"/>
</dbReference>
<gene>
    <name evidence="4" type="ORF">KI387_027075</name>
</gene>
<feature type="compositionally biased region" description="Polar residues" evidence="1">
    <location>
        <begin position="328"/>
        <end position="337"/>
    </location>
</feature>
<dbReference type="InterPro" id="IPR014009">
    <property type="entry name" value="PIK_FAT"/>
</dbReference>
<evidence type="ECO:0008006" key="6">
    <source>
        <dbReference type="Google" id="ProtNLM"/>
    </source>
</evidence>
<dbReference type="Gene3D" id="1.10.1070.11">
    <property type="entry name" value="Phosphatidylinositol 3-/4-kinase, catalytic domain"/>
    <property type="match status" value="1"/>
</dbReference>
<dbReference type="InterPro" id="IPR036940">
    <property type="entry name" value="PI3/4_kinase_cat_sf"/>
</dbReference>
<dbReference type="PANTHER" id="PTHR11139:SF1">
    <property type="entry name" value="TRANSFORMATION_TRANSCRIPTION DOMAIN-ASSOCIATED PROTEIN"/>
    <property type="match status" value="1"/>
</dbReference>
<proteinExistence type="predicted"/>
<dbReference type="GO" id="GO:0005634">
    <property type="term" value="C:nucleus"/>
    <property type="evidence" value="ECO:0007669"/>
    <property type="project" value="TreeGrafter"/>
</dbReference>
<dbReference type="SUPFAM" id="SSF56112">
    <property type="entry name" value="Protein kinase-like (PK-like)"/>
    <property type="match status" value="1"/>
</dbReference>
<reference evidence="4 5" key="1">
    <citation type="journal article" date="2021" name="Nat. Plants">
        <title>The Taxus genome provides insights into paclitaxel biosynthesis.</title>
        <authorList>
            <person name="Xiong X."/>
            <person name="Gou J."/>
            <person name="Liao Q."/>
            <person name="Li Y."/>
            <person name="Zhou Q."/>
            <person name="Bi G."/>
            <person name="Li C."/>
            <person name="Du R."/>
            <person name="Wang X."/>
            <person name="Sun T."/>
            <person name="Guo L."/>
            <person name="Liang H."/>
            <person name="Lu P."/>
            <person name="Wu Y."/>
            <person name="Zhang Z."/>
            <person name="Ro D.K."/>
            <person name="Shang Y."/>
            <person name="Huang S."/>
            <person name="Yan J."/>
        </authorList>
    </citation>
    <scope>NUCLEOTIDE SEQUENCE [LARGE SCALE GENOMIC DNA]</scope>
    <source>
        <strain evidence="4">Ta-2019</strain>
    </source>
</reference>
<organism evidence="4 5">
    <name type="scientific">Taxus chinensis</name>
    <name type="common">Chinese yew</name>
    <name type="synonym">Taxus wallichiana var. chinensis</name>
    <dbReference type="NCBI Taxonomy" id="29808"/>
    <lineage>
        <taxon>Eukaryota</taxon>
        <taxon>Viridiplantae</taxon>
        <taxon>Streptophyta</taxon>
        <taxon>Embryophyta</taxon>
        <taxon>Tracheophyta</taxon>
        <taxon>Spermatophyta</taxon>
        <taxon>Pinopsida</taxon>
        <taxon>Pinidae</taxon>
        <taxon>Conifers II</taxon>
        <taxon>Cupressales</taxon>
        <taxon>Taxaceae</taxon>
        <taxon>Taxus</taxon>
    </lineage>
</organism>
<dbReference type="OMA" id="SEGWISW"/>
<keyword evidence="5" id="KW-1185">Reference proteome</keyword>
<feature type="domain" description="FAT" evidence="3">
    <location>
        <begin position="1"/>
        <end position="257"/>
    </location>
</feature>
<feature type="non-terminal residue" evidence="4">
    <location>
        <position position="889"/>
    </location>
</feature>
<dbReference type="GO" id="GO:0000124">
    <property type="term" value="C:SAGA complex"/>
    <property type="evidence" value="ECO:0007669"/>
    <property type="project" value="TreeGrafter"/>
</dbReference>
<comment type="caution">
    <text evidence="4">The sequence shown here is derived from an EMBL/GenBank/DDBJ whole genome shotgun (WGS) entry which is preliminary data.</text>
</comment>
<dbReference type="AlphaFoldDB" id="A0AA38FXM7"/>
<evidence type="ECO:0000313" key="5">
    <source>
        <dbReference type="Proteomes" id="UP000824469"/>
    </source>
</evidence>
<dbReference type="GO" id="GO:0006281">
    <property type="term" value="P:DNA repair"/>
    <property type="evidence" value="ECO:0007669"/>
    <property type="project" value="TreeGrafter"/>
</dbReference>
<protein>
    <recommendedName>
        <fullName evidence="6">Non-specific serine/threonine protein kinase</fullName>
    </recommendedName>
</protein>
<feature type="domain" description="PI3K/PI4K catalytic" evidence="2">
    <location>
        <begin position="558"/>
        <end position="883"/>
    </location>
</feature>
<dbReference type="FunFam" id="1.10.1070.11:FF:000026">
    <property type="entry name" value="Phosphotransferases/inositol or phosphatidylinositol kinase"/>
    <property type="match status" value="1"/>
</dbReference>
<accession>A0AA38FXM7</accession>
<dbReference type="CDD" id="cd05163">
    <property type="entry name" value="PIKK_TRRAP"/>
    <property type="match status" value="1"/>
</dbReference>